<evidence type="ECO:0000313" key="3">
    <source>
        <dbReference type="Proteomes" id="UP000008370"/>
    </source>
</evidence>
<dbReference type="Gene3D" id="2.30.110.10">
    <property type="entry name" value="Electron Transport, Fmn-binding Protein, Chain A"/>
    <property type="match status" value="1"/>
</dbReference>
<dbReference type="PANTHER" id="PTHR28243">
    <property type="entry name" value="AGL049CP"/>
    <property type="match status" value="1"/>
</dbReference>
<dbReference type="KEGG" id="pco:PHACADRAFT_248698"/>
<dbReference type="STRING" id="650164.K5XFI9"/>
<sequence>MLRGAIQHAGLHMQVYQVATVDSHNIPHVRTQVHRSFLIPKSTPQLPLLVTSSDVRAPKIVQMLSNATVELCWWMEGSNDQFRIQAKAFVVSPPDHALRSVSPQLFAAQALDEAGEEREDGENMRAPDGKYDWERKRREVFEAMKPQMKASWCAPLTPGSPMASYDVPTKEHWPTEVPNFEDLKTHEDRKNYGLTLSNFAMIVFEPARVDWVQLGESPNRRTLFTRKDFADGFEWEEQIVVP</sequence>
<reference evidence="2 3" key="1">
    <citation type="journal article" date="2012" name="BMC Genomics">
        <title>Comparative genomics of the white-rot fungi, Phanerochaete carnosa and P. chrysosporium, to elucidate the genetic basis of the distinct wood types they colonize.</title>
        <authorList>
            <person name="Suzuki H."/>
            <person name="MacDonald J."/>
            <person name="Syed K."/>
            <person name="Salamov A."/>
            <person name="Hori C."/>
            <person name="Aerts A."/>
            <person name="Henrissat B."/>
            <person name="Wiebenga A."/>
            <person name="vanKuyk P.A."/>
            <person name="Barry K."/>
            <person name="Lindquist E."/>
            <person name="LaButti K."/>
            <person name="Lapidus A."/>
            <person name="Lucas S."/>
            <person name="Coutinho P."/>
            <person name="Gong Y."/>
            <person name="Samejima M."/>
            <person name="Mahadevan R."/>
            <person name="Abou-Zaid M."/>
            <person name="de Vries R.P."/>
            <person name="Igarashi K."/>
            <person name="Yadav J.S."/>
            <person name="Grigoriev I.V."/>
            <person name="Master E.R."/>
        </authorList>
    </citation>
    <scope>NUCLEOTIDE SEQUENCE [LARGE SCALE GENOMIC DNA]</scope>
    <source>
        <strain evidence="2 3">HHB-10118-sp</strain>
    </source>
</reference>
<dbReference type="GeneID" id="18914416"/>
<dbReference type="SUPFAM" id="SSF50475">
    <property type="entry name" value="FMN-binding split barrel"/>
    <property type="match status" value="1"/>
</dbReference>
<protein>
    <recommendedName>
        <fullName evidence="1">Pyridoxamine 5'-phosphate oxidase Alr4036 family FMN-binding domain-containing protein</fullName>
    </recommendedName>
</protein>
<gene>
    <name evidence="2" type="ORF">PHACADRAFT_248698</name>
</gene>
<dbReference type="Proteomes" id="UP000008370">
    <property type="component" value="Unassembled WGS sequence"/>
</dbReference>
<dbReference type="InterPro" id="IPR024624">
    <property type="entry name" value="Pyridox_Oxase_Alr4036_FMN-bd"/>
</dbReference>
<evidence type="ECO:0000259" key="1">
    <source>
        <dbReference type="Pfam" id="PF12766"/>
    </source>
</evidence>
<dbReference type="Pfam" id="PF12766">
    <property type="entry name" value="Pyridox_oxase_2"/>
    <property type="match status" value="1"/>
</dbReference>
<dbReference type="EMBL" id="JH930468">
    <property type="protein sequence ID" value="EKM61832.1"/>
    <property type="molecule type" value="Genomic_DNA"/>
</dbReference>
<name>K5XFI9_PHACS</name>
<dbReference type="RefSeq" id="XP_007391225.1">
    <property type="nucleotide sequence ID" value="XM_007391163.1"/>
</dbReference>
<organism evidence="2 3">
    <name type="scientific">Phanerochaete carnosa (strain HHB-10118-sp)</name>
    <name type="common">White-rot fungus</name>
    <name type="synonym">Peniophora carnosa</name>
    <dbReference type="NCBI Taxonomy" id="650164"/>
    <lineage>
        <taxon>Eukaryota</taxon>
        <taxon>Fungi</taxon>
        <taxon>Dikarya</taxon>
        <taxon>Basidiomycota</taxon>
        <taxon>Agaricomycotina</taxon>
        <taxon>Agaricomycetes</taxon>
        <taxon>Polyporales</taxon>
        <taxon>Phanerochaetaceae</taxon>
        <taxon>Phanerochaete</taxon>
    </lineage>
</organism>
<keyword evidence="3" id="KW-1185">Reference proteome</keyword>
<dbReference type="HOGENOM" id="CLU_058669_1_1_1"/>
<proteinExistence type="predicted"/>
<dbReference type="InterPro" id="IPR012349">
    <property type="entry name" value="Split_barrel_FMN-bd"/>
</dbReference>
<feature type="domain" description="Pyridoxamine 5'-phosphate oxidase Alr4036 family FMN-binding" evidence="1">
    <location>
        <begin position="9"/>
        <end position="91"/>
    </location>
</feature>
<dbReference type="PANTHER" id="PTHR28243:SF1">
    <property type="entry name" value="PYRIDOXAMINE 5'-PHOSPHATE OXIDASE ALR4036 FAMILY FMN-BINDING DOMAIN-CONTAINING PROTEIN"/>
    <property type="match status" value="1"/>
</dbReference>
<accession>K5XFI9</accession>
<dbReference type="AlphaFoldDB" id="K5XFI9"/>
<evidence type="ECO:0000313" key="2">
    <source>
        <dbReference type="EMBL" id="EKM61832.1"/>
    </source>
</evidence>
<dbReference type="InParanoid" id="K5XFI9"/>
<dbReference type="GO" id="GO:0010181">
    <property type="term" value="F:FMN binding"/>
    <property type="evidence" value="ECO:0007669"/>
    <property type="project" value="InterPro"/>
</dbReference>
<dbReference type="OrthoDB" id="434253at2759"/>